<protein>
    <submittedName>
        <fullName evidence="2">Uncharacterized protein</fullName>
    </submittedName>
</protein>
<gene>
    <name evidence="2" type="ORF">IMG5_110480</name>
</gene>
<keyword evidence="1" id="KW-1133">Transmembrane helix</keyword>
<dbReference type="InParanoid" id="G0QTQ0"/>
<sequence length="52" mass="6221">MGFQRIHVQRQKMHSNLKFFKKIKILLVQDLQAIVMSCIFIMLVKDLISLKF</sequence>
<evidence type="ECO:0000256" key="1">
    <source>
        <dbReference type="SAM" id="Phobius"/>
    </source>
</evidence>
<dbReference type="AlphaFoldDB" id="G0QTQ0"/>
<proteinExistence type="predicted"/>
<dbReference type="Proteomes" id="UP000008983">
    <property type="component" value="Unassembled WGS sequence"/>
</dbReference>
<dbReference type="EMBL" id="GL983869">
    <property type="protein sequence ID" value="EGR31399.1"/>
    <property type="molecule type" value="Genomic_DNA"/>
</dbReference>
<reference evidence="2 3" key="1">
    <citation type="submission" date="2011-07" db="EMBL/GenBank/DDBJ databases">
        <authorList>
            <person name="Coyne R."/>
            <person name="Brami D."/>
            <person name="Johnson J."/>
            <person name="Hostetler J."/>
            <person name="Hannick L."/>
            <person name="Clark T."/>
            <person name="Cassidy-Hanley D."/>
            <person name="Inman J."/>
        </authorList>
    </citation>
    <scope>NUCLEOTIDE SEQUENCE [LARGE SCALE GENOMIC DNA]</scope>
    <source>
        <strain evidence="2 3">G5</strain>
    </source>
</reference>
<dbReference type="GeneID" id="14907540"/>
<evidence type="ECO:0000313" key="3">
    <source>
        <dbReference type="Proteomes" id="UP000008983"/>
    </source>
</evidence>
<name>G0QTQ0_ICHMU</name>
<evidence type="ECO:0000313" key="2">
    <source>
        <dbReference type="EMBL" id="EGR31399.1"/>
    </source>
</evidence>
<keyword evidence="1" id="KW-0812">Transmembrane</keyword>
<keyword evidence="3" id="KW-1185">Reference proteome</keyword>
<feature type="non-terminal residue" evidence="2">
    <location>
        <position position="52"/>
    </location>
</feature>
<feature type="transmembrane region" description="Helical" evidence="1">
    <location>
        <begin position="25"/>
        <end position="44"/>
    </location>
</feature>
<organism evidence="2 3">
    <name type="scientific">Ichthyophthirius multifiliis</name>
    <name type="common">White spot disease agent</name>
    <name type="synonym">Ich</name>
    <dbReference type="NCBI Taxonomy" id="5932"/>
    <lineage>
        <taxon>Eukaryota</taxon>
        <taxon>Sar</taxon>
        <taxon>Alveolata</taxon>
        <taxon>Ciliophora</taxon>
        <taxon>Intramacronucleata</taxon>
        <taxon>Oligohymenophorea</taxon>
        <taxon>Hymenostomatida</taxon>
        <taxon>Ophryoglenina</taxon>
        <taxon>Ichthyophthirius</taxon>
    </lineage>
</organism>
<accession>G0QTQ0</accession>
<dbReference type="RefSeq" id="XP_004034885.1">
    <property type="nucleotide sequence ID" value="XM_004034837.1"/>
</dbReference>
<keyword evidence="1" id="KW-0472">Membrane</keyword>